<feature type="chain" id="PRO_5001829120" evidence="6">
    <location>
        <begin position="22"/>
        <end position="813"/>
    </location>
</feature>
<dbReference type="CDD" id="cd00041">
    <property type="entry name" value="CUB"/>
    <property type="match status" value="2"/>
</dbReference>
<keyword evidence="6" id="KW-0732">Signal</keyword>
<evidence type="ECO:0000259" key="7">
    <source>
        <dbReference type="PROSITE" id="PS01180"/>
    </source>
</evidence>
<dbReference type="STRING" id="407821.A0A087SWI8"/>
<dbReference type="SMART" id="SM00042">
    <property type="entry name" value="CUB"/>
    <property type="match status" value="2"/>
</dbReference>
<feature type="domain" description="Peptidase S1" evidence="8">
    <location>
        <begin position="576"/>
        <end position="809"/>
    </location>
</feature>
<feature type="domain" description="CUB" evidence="7">
    <location>
        <begin position="44"/>
        <end position="160"/>
    </location>
</feature>
<evidence type="ECO:0000256" key="2">
    <source>
        <dbReference type="ARBA" id="ARBA00022525"/>
    </source>
</evidence>
<organism evidence="9 10">
    <name type="scientific">Stegodyphus mimosarum</name>
    <name type="common">African social velvet spider</name>
    <dbReference type="NCBI Taxonomy" id="407821"/>
    <lineage>
        <taxon>Eukaryota</taxon>
        <taxon>Metazoa</taxon>
        <taxon>Ecdysozoa</taxon>
        <taxon>Arthropoda</taxon>
        <taxon>Chelicerata</taxon>
        <taxon>Arachnida</taxon>
        <taxon>Araneae</taxon>
        <taxon>Araneomorphae</taxon>
        <taxon>Entelegynae</taxon>
        <taxon>Eresoidea</taxon>
        <taxon>Eresidae</taxon>
        <taxon>Stegodyphus</taxon>
    </lineage>
</organism>
<comment type="caution">
    <text evidence="4">Lacks conserved residue(s) required for the propagation of feature annotation.</text>
</comment>
<dbReference type="GO" id="GO:0005576">
    <property type="term" value="C:extracellular region"/>
    <property type="evidence" value="ECO:0007669"/>
    <property type="project" value="UniProtKB-SubCell"/>
</dbReference>
<dbReference type="FunFam" id="2.40.10.10:FF:000038">
    <property type="entry name" value="Serine protease"/>
    <property type="match status" value="1"/>
</dbReference>
<feature type="signal peptide" evidence="6">
    <location>
        <begin position="1"/>
        <end position="21"/>
    </location>
</feature>
<accession>A0A087SWI8</accession>
<dbReference type="GO" id="GO:0006508">
    <property type="term" value="P:proteolysis"/>
    <property type="evidence" value="ECO:0007669"/>
    <property type="project" value="UniProtKB-KW"/>
</dbReference>
<keyword evidence="3" id="KW-1015">Disulfide bond</keyword>
<gene>
    <name evidence="9" type="ORF">X975_10239</name>
</gene>
<dbReference type="Gene3D" id="2.60.120.290">
    <property type="entry name" value="Spermadhesin, CUB domain"/>
    <property type="match status" value="2"/>
</dbReference>
<evidence type="ECO:0000313" key="10">
    <source>
        <dbReference type="Proteomes" id="UP000054359"/>
    </source>
</evidence>
<dbReference type="CDD" id="cd00190">
    <property type="entry name" value="Tryp_SPc"/>
    <property type="match status" value="2"/>
</dbReference>
<sequence>MMDIAIIFPFFLFCFVLFIEAKNNADGNAEISRRENVVYPDYIIELDLDNPRHYISSPGFPYKNYPSNTQIIYKVKLKLNDQVKQLSNRILLTFEMFALQDSPFCTSDGLEIADGNGQVRVYCGVQVGKTILSDSSNIQIRFFSDDAIETRGYSILLEMYNTGCSKRITLEGSIQSGSFSSPNHPARYYADDLCVWKIEAPPGKRIRVTFSETFDIRSYEPLCAQDYLAVSLTGDFKSHVRRYCHGKRPVTIMSSSNSLLFMFRTDCCFEGKGFSAFYEMVDEVVTTPEPTTVPPPSKCPCGLENIAELDRIMGGKIVDPPNRYPWMVALVKKNKRNENEYFCGGSLIDRQYVLTASHCIEKEQVSKVKVALGAHNSDSDPDPVPISAFIMHPQYTNRTYINDIALIKLKDPVDFTDTVKPICLPPGKEIAQPHDKAIAAGWGTQKPNSDIYSKELREVEVPVVTNAYCVEAYGALILDTNICAGGEKNKDACSGDSGGPLTVKSDGKWFSVGVVSWGRTCGGLDLPGVYTRVSQYLDWIRDETADAPPCVDEIIPPVKPNLNDCGIPNSDTTERIAGGVEAEPFEFPWMAMIVYDKRVVGAGALISPSYVLTTASLFDTWIEWYPEVLDVFLGKHAISKREQTSRRYEVEAVYHHPQYGKPTPYNNDIALLKLKVSKVPSMYRPICLPRSDAWYPPGSVLTTAGWGRISTKGRGSDALLKAQMNVWSEGECEKRYPGWFTDYMICAYKYGTDTCEGDTGAPLMRFYYGRYYLAGLSSWASKDGCAVPGAPRVFSAVHANLRWISDKTGLAVQ</sequence>
<dbReference type="PROSITE" id="PS00134">
    <property type="entry name" value="TRYPSIN_HIS"/>
    <property type="match status" value="1"/>
</dbReference>
<reference evidence="9 10" key="1">
    <citation type="submission" date="2013-11" db="EMBL/GenBank/DDBJ databases">
        <title>Genome sequencing of Stegodyphus mimosarum.</title>
        <authorList>
            <person name="Bechsgaard J."/>
        </authorList>
    </citation>
    <scope>NUCLEOTIDE SEQUENCE [LARGE SCALE GENOMIC DNA]</scope>
</reference>
<dbReference type="InterPro" id="IPR043504">
    <property type="entry name" value="Peptidase_S1_PA_chymotrypsin"/>
</dbReference>
<evidence type="ECO:0000256" key="5">
    <source>
        <dbReference type="RuleBase" id="RU363034"/>
    </source>
</evidence>
<evidence type="ECO:0000256" key="4">
    <source>
        <dbReference type="PROSITE-ProRule" id="PRU00059"/>
    </source>
</evidence>
<evidence type="ECO:0000313" key="9">
    <source>
        <dbReference type="EMBL" id="KFM57227.1"/>
    </source>
</evidence>
<keyword evidence="5 9" id="KW-0645">Protease</keyword>
<dbReference type="OMA" id="TFEMFAL"/>
<dbReference type="SMART" id="SM00020">
    <property type="entry name" value="Tryp_SPc"/>
    <property type="match status" value="2"/>
</dbReference>
<dbReference type="GO" id="GO:0004252">
    <property type="term" value="F:serine-type endopeptidase activity"/>
    <property type="evidence" value="ECO:0007669"/>
    <property type="project" value="InterPro"/>
</dbReference>
<evidence type="ECO:0000256" key="6">
    <source>
        <dbReference type="SAM" id="SignalP"/>
    </source>
</evidence>
<dbReference type="Pfam" id="PF00089">
    <property type="entry name" value="Trypsin"/>
    <property type="match status" value="2"/>
</dbReference>
<dbReference type="PANTHER" id="PTHR24252:SF7">
    <property type="entry name" value="HYALIN"/>
    <property type="match status" value="1"/>
</dbReference>
<evidence type="ECO:0000256" key="1">
    <source>
        <dbReference type="ARBA" id="ARBA00004613"/>
    </source>
</evidence>
<keyword evidence="2" id="KW-0964">Secreted</keyword>
<keyword evidence="5" id="KW-0378">Hydrolase</keyword>
<dbReference type="PROSITE" id="PS00135">
    <property type="entry name" value="TRYPSIN_SER"/>
    <property type="match status" value="1"/>
</dbReference>
<dbReference type="OrthoDB" id="6412679at2759"/>
<keyword evidence="9" id="KW-0472">Membrane</keyword>
<evidence type="ECO:0000256" key="3">
    <source>
        <dbReference type="ARBA" id="ARBA00023157"/>
    </source>
</evidence>
<comment type="subcellular location">
    <subcellularLocation>
        <location evidence="1">Secreted</location>
    </subcellularLocation>
</comment>
<proteinExistence type="predicted"/>
<dbReference type="PROSITE" id="PS01180">
    <property type="entry name" value="CUB"/>
    <property type="match status" value="2"/>
</dbReference>
<keyword evidence="5" id="KW-0720">Serine protease</keyword>
<evidence type="ECO:0000259" key="8">
    <source>
        <dbReference type="PROSITE" id="PS50240"/>
    </source>
</evidence>
<feature type="non-terminal residue" evidence="9">
    <location>
        <position position="813"/>
    </location>
</feature>
<dbReference type="InterPro" id="IPR009003">
    <property type="entry name" value="Peptidase_S1_PA"/>
</dbReference>
<dbReference type="EMBL" id="KK112268">
    <property type="protein sequence ID" value="KFM57227.1"/>
    <property type="molecule type" value="Genomic_DNA"/>
</dbReference>
<dbReference type="InterPro" id="IPR018114">
    <property type="entry name" value="TRYPSIN_HIS"/>
</dbReference>
<dbReference type="InterPro" id="IPR001314">
    <property type="entry name" value="Peptidase_S1A"/>
</dbReference>
<dbReference type="AlphaFoldDB" id="A0A087SWI8"/>
<feature type="domain" description="CUB" evidence="7">
    <location>
        <begin position="164"/>
        <end position="281"/>
    </location>
</feature>
<keyword evidence="9" id="KW-0812">Transmembrane</keyword>
<name>A0A087SWI8_STEMI</name>
<protein>
    <submittedName>
        <fullName evidence="9">Transmembrane protease serine 9</fullName>
    </submittedName>
</protein>
<feature type="domain" description="Peptidase S1" evidence="8">
    <location>
        <begin position="312"/>
        <end position="545"/>
    </location>
</feature>
<dbReference type="PROSITE" id="PS50240">
    <property type="entry name" value="TRYPSIN_DOM"/>
    <property type="match status" value="2"/>
</dbReference>
<dbReference type="InterPro" id="IPR035914">
    <property type="entry name" value="Sperma_CUB_dom_sf"/>
</dbReference>
<dbReference type="PRINTS" id="PR00722">
    <property type="entry name" value="CHYMOTRYPSIN"/>
</dbReference>
<dbReference type="SUPFAM" id="SSF50494">
    <property type="entry name" value="Trypsin-like serine proteases"/>
    <property type="match status" value="2"/>
</dbReference>
<dbReference type="PANTHER" id="PTHR24252">
    <property type="entry name" value="ACROSIN-RELATED"/>
    <property type="match status" value="1"/>
</dbReference>
<dbReference type="InterPro" id="IPR033116">
    <property type="entry name" value="TRYPSIN_SER"/>
</dbReference>
<dbReference type="InterPro" id="IPR000859">
    <property type="entry name" value="CUB_dom"/>
</dbReference>
<dbReference type="Proteomes" id="UP000054359">
    <property type="component" value="Unassembled WGS sequence"/>
</dbReference>
<dbReference type="FunFam" id="2.60.120.290:FF:000005">
    <property type="entry name" value="Procollagen C-endopeptidase enhancer 1"/>
    <property type="match status" value="1"/>
</dbReference>
<dbReference type="Pfam" id="PF00431">
    <property type="entry name" value="CUB"/>
    <property type="match status" value="2"/>
</dbReference>
<dbReference type="Gene3D" id="2.40.10.10">
    <property type="entry name" value="Trypsin-like serine proteases"/>
    <property type="match status" value="2"/>
</dbReference>
<dbReference type="SUPFAM" id="SSF49854">
    <property type="entry name" value="Spermadhesin, CUB domain"/>
    <property type="match status" value="2"/>
</dbReference>
<dbReference type="InterPro" id="IPR001254">
    <property type="entry name" value="Trypsin_dom"/>
</dbReference>
<keyword evidence="10" id="KW-1185">Reference proteome</keyword>